<keyword evidence="9" id="KW-1185">Reference proteome</keyword>
<feature type="region of interest" description="Disordered" evidence="6">
    <location>
        <begin position="576"/>
        <end position="606"/>
    </location>
</feature>
<dbReference type="GO" id="GO:0005737">
    <property type="term" value="C:cytoplasm"/>
    <property type="evidence" value="ECO:0007669"/>
    <property type="project" value="TreeGrafter"/>
</dbReference>
<feature type="region of interest" description="Disordered" evidence="6">
    <location>
        <begin position="1631"/>
        <end position="1668"/>
    </location>
</feature>
<name>A0AAD9J880_9ANNE</name>
<proteinExistence type="inferred from homology"/>
<evidence type="ECO:0000256" key="5">
    <source>
        <dbReference type="ARBA" id="ARBA00022801"/>
    </source>
</evidence>
<feature type="compositionally biased region" description="Low complexity" evidence="6">
    <location>
        <begin position="1580"/>
        <end position="1590"/>
    </location>
</feature>
<dbReference type="Proteomes" id="UP001208570">
    <property type="component" value="Unassembled WGS sequence"/>
</dbReference>
<dbReference type="GO" id="GO:0006508">
    <property type="term" value="P:proteolysis"/>
    <property type="evidence" value="ECO:0007669"/>
    <property type="project" value="UniProtKB-KW"/>
</dbReference>
<feature type="compositionally biased region" description="Low complexity" evidence="6">
    <location>
        <begin position="1631"/>
        <end position="1649"/>
    </location>
</feature>
<feature type="region of interest" description="Disordered" evidence="6">
    <location>
        <begin position="618"/>
        <end position="667"/>
    </location>
</feature>
<feature type="region of interest" description="Disordered" evidence="6">
    <location>
        <begin position="1060"/>
        <end position="1092"/>
    </location>
</feature>
<dbReference type="Pfam" id="PF02902">
    <property type="entry name" value="Peptidase_C48"/>
    <property type="match status" value="1"/>
</dbReference>
<evidence type="ECO:0000256" key="2">
    <source>
        <dbReference type="ARBA" id="ARBA00022553"/>
    </source>
</evidence>
<dbReference type="GO" id="GO:0070139">
    <property type="term" value="F:SUMO-specific endopeptidase activity"/>
    <property type="evidence" value="ECO:0007669"/>
    <property type="project" value="TreeGrafter"/>
</dbReference>
<feature type="compositionally biased region" description="Polar residues" evidence="6">
    <location>
        <begin position="625"/>
        <end position="650"/>
    </location>
</feature>
<comment type="caution">
    <text evidence="8">The sequence shown here is derived from an EMBL/GenBank/DDBJ whole genome shotgun (WGS) entry which is preliminary data.</text>
</comment>
<dbReference type="PANTHER" id="PTHR46896">
    <property type="entry name" value="SENTRIN-SPECIFIC PROTEASE"/>
    <property type="match status" value="1"/>
</dbReference>
<feature type="region of interest" description="Disordered" evidence="6">
    <location>
        <begin position="202"/>
        <end position="228"/>
    </location>
</feature>
<evidence type="ECO:0000256" key="1">
    <source>
        <dbReference type="ARBA" id="ARBA00005234"/>
    </source>
</evidence>
<gene>
    <name evidence="8" type="ORF">LSH36_527g01011</name>
</gene>
<feature type="region of interest" description="Disordered" evidence="6">
    <location>
        <begin position="1560"/>
        <end position="1590"/>
    </location>
</feature>
<dbReference type="EMBL" id="JAODUP010000527">
    <property type="protein sequence ID" value="KAK2147943.1"/>
    <property type="molecule type" value="Genomic_DNA"/>
</dbReference>
<evidence type="ECO:0000313" key="8">
    <source>
        <dbReference type="EMBL" id="KAK2147943.1"/>
    </source>
</evidence>
<evidence type="ECO:0000256" key="6">
    <source>
        <dbReference type="SAM" id="MobiDB-lite"/>
    </source>
</evidence>
<evidence type="ECO:0000313" key="9">
    <source>
        <dbReference type="Proteomes" id="UP001208570"/>
    </source>
</evidence>
<feature type="region of interest" description="Disordered" evidence="6">
    <location>
        <begin position="1245"/>
        <end position="1319"/>
    </location>
</feature>
<feature type="region of interest" description="Disordered" evidence="6">
    <location>
        <begin position="307"/>
        <end position="340"/>
    </location>
</feature>
<dbReference type="InterPro" id="IPR003653">
    <property type="entry name" value="Peptidase_C48_C"/>
</dbReference>
<keyword evidence="2" id="KW-0597">Phosphoprotein</keyword>
<keyword evidence="3" id="KW-0645">Protease</keyword>
<dbReference type="GO" id="GO:0016926">
    <property type="term" value="P:protein desumoylation"/>
    <property type="evidence" value="ECO:0007669"/>
    <property type="project" value="TreeGrafter"/>
</dbReference>
<keyword evidence="5" id="KW-0378">Hydrolase</keyword>
<feature type="compositionally biased region" description="Basic and acidic residues" evidence="6">
    <location>
        <begin position="1566"/>
        <end position="1579"/>
    </location>
</feature>
<sequence>MALQPGQSHSGLPLSQSQLIQQHADSTRLQQQNDSSQMQTHNIPLPVATSQQVSHTVVANTADGGRIQVPIVCMESANVVSSSSSSAQVRNIQPKSKMKQVAVQPNAQAVRLASPVGKLFGVNHQQQFIRQYKPGELQQHVSSSIQPVVGNKVTMVQSQQQQVAVSGLAQVVPAMVQQGLSGLAVGIKNQKKPNILTPQRIQPAQKSGQLTGQQQQSPIIQQPVSSENSTGQTITVEAVECTPLPGQCRRLIKIVVSGAKGQAQSLLSQNAQLQSQILNMMQKSHTSAAEVTFPSDPEQPIRVTCKPRTDVSTSTSQDLVKKPHQFPQSSTSLSPTGGANNTVGQVVSRNNANMANVSGMTVQQRPGLGRGQAIIPKAGNFVPTTQSKIRPVAPAVSQQVSQQNIMQTRFNVLAKTKQTAESYVRSVMRDEMNAINALKGKEKPIGVATQYVGASPQSVNLLHQQLVQSPRPQSTAPAQQLVPHVQVAGQQVQANVVTGGSLQATSQFTSLVQATKESGPIQVISPGKSGVDASQKYIPGNNYIIKCPNGKQIVGLWDGKYFKLKTPMSDVQVCQTKGQKLTKPTSTTVQQNVPTSNSSQTGGTLSGVLLSNQMATKMGNDDTQHSNGSRSESQTSTTAAENSDPMTPDQSAAKPSRKRPSIPKQEGKYAVCENCGNLSQDYEICEGCNRPLPEEPKLFAPGAVSMGGQIVAVSGSNSIDTQQFYTNKLGGQSGHPKSNMGKGRGMIRGRGARSSRGGPRGRGSNVHAEPDTVTILSSEDEDDTRFPLPKHRRVEKEPTAGRVVPPLNVKRAIAPQSPNVSATKVTEQKTGGNTVIRMVDPIIQLTAQAVRIGTMQTIPDNGMVEFSLKGFHMLLKLPPETGTEKVLDVHVETREIIEILVSFTKFLVLFVKVSPQCAGRIRNHCGMVQNSEHYFDPSSKFDCHKHLTILLSEWSCRDQEIFKAVCRKMEADKMCGQLKVLNILQADKANDLLVQASYVGPPKKKPLTTITGSQIISQVTTTAVMTSGGIVASPVLINQGGIISQVLHVPGQALPAGHVILTLPPPQKPKSNAGDEDEEEEPVDRSRSPSPLLPTFAGPVVRLFTYPPPPATGGIPVTNEDLFCLNEGEFLNDVIIDFYLKYLVNEILTDEDKERTHVFSSFFYRRLTQKQNKCRTEDQQNMSAMEKRHSRVKTWTRHVDLFEKDFVIVPINESAHWYLAVICFPGLREPIIEEEVEMVEMLQTATSEQNVTSVNEEPSEERTKEQPDDGSSQTGSPESKSMQQTDDTQESSKSGPSADPIQQTSSTDKPSTNKPKTRIRKTVLQPTILIFDSLCGPGRTGVVRTLREYIQVEWNIKKAEDEGSRTFTKENMRGCIPKCPQQTNFSDCGVFVLQYVESFFKTPIRDFSASPMDLSNWFAESCVKQKREELRLLILDLQQELNAELDYDPTQDGCVGISPGTMMSMSATKDASLVQTPVIVSIAGHVVPDHQQQSIAMAQMTSNVMTAALPTTSIAALSFTSHMGLAQNQQAMFVRPSHMQIASSTQMGLSAVPQMIPSSLTQSAADESHHKQTADKDIGEQQSEMQQQQPLQQQLQQQQQQQLQQKQQQQLLQQQQQQQLLQQQQQEQQELQMKQSLAQQQELQQQQQQRIATGGGIPTASIRRTARR</sequence>
<keyword evidence="4" id="KW-0833">Ubl conjugation pathway</keyword>
<evidence type="ECO:0000256" key="3">
    <source>
        <dbReference type="ARBA" id="ARBA00022670"/>
    </source>
</evidence>
<evidence type="ECO:0000259" key="7">
    <source>
        <dbReference type="PROSITE" id="PS50600"/>
    </source>
</evidence>
<comment type="similarity">
    <text evidence="1">Belongs to the peptidase C48 family.</text>
</comment>
<dbReference type="Gene3D" id="3.40.395.10">
    <property type="entry name" value="Adenoviral Proteinase, Chain A"/>
    <property type="match status" value="1"/>
</dbReference>
<protein>
    <recommendedName>
        <fullName evidence="7">Ubiquitin-like protease family profile domain-containing protein</fullName>
    </recommendedName>
</protein>
<accession>A0AAD9J880</accession>
<evidence type="ECO:0000256" key="4">
    <source>
        <dbReference type="ARBA" id="ARBA00022786"/>
    </source>
</evidence>
<feature type="compositionally biased region" description="Low complexity" evidence="6">
    <location>
        <begin position="205"/>
        <end position="223"/>
    </location>
</feature>
<dbReference type="SUPFAM" id="SSF54001">
    <property type="entry name" value="Cysteine proteinases"/>
    <property type="match status" value="1"/>
</dbReference>
<organism evidence="8 9">
    <name type="scientific">Paralvinella palmiformis</name>
    <dbReference type="NCBI Taxonomy" id="53620"/>
    <lineage>
        <taxon>Eukaryota</taxon>
        <taxon>Metazoa</taxon>
        <taxon>Spiralia</taxon>
        <taxon>Lophotrochozoa</taxon>
        <taxon>Annelida</taxon>
        <taxon>Polychaeta</taxon>
        <taxon>Sedentaria</taxon>
        <taxon>Canalipalpata</taxon>
        <taxon>Terebellida</taxon>
        <taxon>Terebelliformia</taxon>
        <taxon>Alvinellidae</taxon>
        <taxon>Paralvinella</taxon>
    </lineage>
</organism>
<dbReference type="InterPro" id="IPR038765">
    <property type="entry name" value="Papain-like_cys_pep_sf"/>
</dbReference>
<feature type="domain" description="Ubiquitin-like protease family profile" evidence="7">
    <location>
        <begin position="1115"/>
        <end position="1399"/>
    </location>
</feature>
<dbReference type="InterPro" id="IPR051947">
    <property type="entry name" value="Sentrin-specific_protease"/>
</dbReference>
<feature type="compositionally biased region" description="Polar residues" evidence="6">
    <location>
        <begin position="1269"/>
        <end position="1314"/>
    </location>
</feature>
<dbReference type="GO" id="GO:0005634">
    <property type="term" value="C:nucleus"/>
    <property type="evidence" value="ECO:0007669"/>
    <property type="project" value="TreeGrafter"/>
</dbReference>
<feature type="compositionally biased region" description="Polar residues" evidence="6">
    <location>
        <begin position="326"/>
        <end position="340"/>
    </location>
</feature>
<feature type="region of interest" description="Disordered" evidence="6">
    <location>
        <begin position="19"/>
        <end position="38"/>
    </location>
</feature>
<feature type="compositionally biased region" description="Polar residues" evidence="6">
    <location>
        <begin position="1245"/>
        <end position="1256"/>
    </location>
</feature>
<reference evidence="8" key="1">
    <citation type="journal article" date="2023" name="Mol. Biol. Evol.">
        <title>Third-Generation Sequencing Reveals the Adaptive Role of the Epigenome in Three Deep-Sea Polychaetes.</title>
        <authorList>
            <person name="Perez M."/>
            <person name="Aroh O."/>
            <person name="Sun Y."/>
            <person name="Lan Y."/>
            <person name="Juniper S.K."/>
            <person name="Young C.R."/>
            <person name="Angers B."/>
            <person name="Qian P.Y."/>
        </authorList>
    </citation>
    <scope>NUCLEOTIDE SEQUENCE</scope>
    <source>
        <strain evidence="8">P08H-3</strain>
    </source>
</reference>
<dbReference type="PANTHER" id="PTHR46896:SF3">
    <property type="entry name" value="FI06413P-RELATED"/>
    <property type="match status" value="1"/>
</dbReference>
<feature type="region of interest" description="Disordered" evidence="6">
    <location>
        <begin position="727"/>
        <end position="800"/>
    </location>
</feature>
<dbReference type="PROSITE" id="PS50600">
    <property type="entry name" value="ULP_PROTEASE"/>
    <property type="match status" value="1"/>
</dbReference>